<evidence type="ECO:0000259" key="2">
    <source>
        <dbReference type="PROSITE" id="PS50911"/>
    </source>
</evidence>
<dbReference type="InterPro" id="IPR007921">
    <property type="entry name" value="CHAP_dom"/>
</dbReference>
<sequence>MRSRGLAICVSFAALFALSPTAISKAYAQVGDCVRTVRAISDFTIQGDAWTWWNHAAGQYDRDKHPALGSVLVFKRSGRLSRGHVSLVSHIVDRRTIEVDHSWLDRNGLRRNMRVVDVSARNDWSAVRVWHEPSDQLGLRVYTTYGFILPEGEAPRGRTLDANDSGIDTGFTVAPHGRGKPASAGPRLLEASLKGRAVAVPGRKPQVLMASLATSSTTSNAAKHEGAVVSVLPRRKPAGPALAKGEVASVDGLRTLMPGRKPGSSAVAELSAE</sequence>
<proteinExistence type="predicted"/>
<feature type="signal peptide" evidence="1">
    <location>
        <begin position="1"/>
        <end position="28"/>
    </location>
</feature>
<keyword evidence="1" id="KW-0732">Signal</keyword>
<gene>
    <name evidence="3" type="ORF">J2851_004633</name>
</gene>
<dbReference type="InterPro" id="IPR038765">
    <property type="entry name" value="Papain-like_cys_pep_sf"/>
</dbReference>
<reference evidence="3 4" key="1">
    <citation type="submission" date="2021-03" db="EMBL/GenBank/DDBJ databases">
        <title>Genomic Encyclopedia of Type Strains, Phase III (KMG-III): the genomes of soil and plant-associated and newly described type strains.</title>
        <authorList>
            <person name="Whitman W."/>
        </authorList>
    </citation>
    <scope>NUCLEOTIDE SEQUENCE [LARGE SCALE GENOMIC DNA]</scope>
    <source>
        <strain evidence="3 4">IMMIB AFH-6</strain>
    </source>
</reference>
<comment type="caution">
    <text evidence="3">The sequence shown here is derived from an EMBL/GenBank/DDBJ whole genome shotgun (WGS) entry which is preliminary data.</text>
</comment>
<dbReference type="SUPFAM" id="SSF54001">
    <property type="entry name" value="Cysteine proteinases"/>
    <property type="match status" value="1"/>
</dbReference>
<keyword evidence="4" id="KW-1185">Reference proteome</keyword>
<evidence type="ECO:0000313" key="4">
    <source>
        <dbReference type="Proteomes" id="UP000781958"/>
    </source>
</evidence>
<evidence type="ECO:0000313" key="3">
    <source>
        <dbReference type="EMBL" id="MBP2294837.1"/>
    </source>
</evidence>
<evidence type="ECO:0000256" key="1">
    <source>
        <dbReference type="SAM" id="SignalP"/>
    </source>
</evidence>
<feature type="domain" description="Peptidase C51" evidence="2">
    <location>
        <begin position="1"/>
        <end position="128"/>
    </location>
</feature>
<organism evidence="3 4">
    <name type="scientific">Azospirillum rugosum</name>
    <dbReference type="NCBI Taxonomy" id="416170"/>
    <lineage>
        <taxon>Bacteria</taxon>
        <taxon>Pseudomonadati</taxon>
        <taxon>Pseudomonadota</taxon>
        <taxon>Alphaproteobacteria</taxon>
        <taxon>Rhodospirillales</taxon>
        <taxon>Azospirillaceae</taxon>
        <taxon>Azospirillum</taxon>
    </lineage>
</organism>
<protein>
    <recommendedName>
        <fullName evidence="2">Peptidase C51 domain-containing protein</fullName>
    </recommendedName>
</protein>
<dbReference type="RefSeq" id="WP_209769144.1">
    <property type="nucleotide sequence ID" value="NZ_JAGINP010000018.1"/>
</dbReference>
<feature type="chain" id="PRO_5045246366" description="Peptidase C51 domain-containing protein" evidence="1">
    <location>
        <begin position="29"/>
        <end position="273"/>
    </location>
</feature>
<dbReference type="Proteomes" id="UP000781958">
    <property type="component" value="Unassembled WGS sequence"/>
</dbReference>
<name>A0ABS4SQW0_9PROT</name>
<accession>A0ABS4SQW0</accession>
<dbReference type="PROSITE" id="PS50911">
    <property type="entry name" value="CHAP"/>
    <property type="match status" value="1"/>
</dbReference>
<dbReference type="Gene3D" id="3.90.1720.10">
    <property type="entry name" value="endopeptidase domain like (from Nostoc punctiforme)"/>
    <property type="match status" value="1"/>
</dbReference>
<dbReference type="Pfam" id="PF05257">
    <property type="entry name" value="CHAP"/>
    <property type="match status" value="1"/>
</dbReference>
<dbReference type="EMBL" id="JAGINP010000018">
    <property type="protein sequence ID" value="MBP2294837.1"/>
    <property type="molecule type" value="Genomic_DNA"/>
</dbReference>